<dbReference type="AlphaFoldDB" id="A0A371ELV4"/>
<gene>
    <name evidence="4" type="primary">DCAF1</name>
    <name evidence="4" type="ORF">CR513_54125</name>
</gene>
<dbReference type="GO" id="GO:0016567">
    <property type="term" value="P:protein ubiquitination"/>
    <property type="evidence" value="ECO:0007669"/>
    <property type="project" value="InterPro"/>
</dbReference>
<dbReference type="InterPro" id="IPR015943">
    <property type="entry name" value="WD40/YVTN_repeat-like_dom_sf"/>
</dbReference>
<protein>
    <submittedName>
        <fullName evidence="4">DDB1-and CUL4-associated factor-like 1</fullName>
    </submittedName>
</protein>
<evidence type="ECO:0000313" key="4">
    <source>
        <dbReference type="EMBL" id="RDX67033.1"/>
    </source>
</evidence>
<organism evidence="4 5">
    <name type="scientific">Mucuna pruriens</name>
    <name type="common">Velvet bean</name>
    <name type="synonym">Dolichos pruriens</name>
    <dbReference type="NCBI Taxonomy" id="157652"/>
    <lineage>
        <taxon>Eukaryota</taxon>
        <taxon>Viridiplantae</taxon>
        <taxon>Streptophyta</taxon>
        <taxon>Embryophyta</taxon>
        <taxon>Tracheophyta</taxon>
        <taxon>Spermatophyta</taxon>
        <taxon>Magnoliopsida</taxon>
        <taxon>eudicotyledons</taxon>
        <taxon>Gunneridae</taxon>
        <taxon>Pentapetalae</taxon>
        <taxon>rosids</taxon>
        <taxon>fabids</taxon>
        <taxon>Fabales</taxon>
        <taxon>Fabaceae</taxon>
        <taxon>Papilionoideae</taxon>
        <taxon>50 kb inversion clade</taxon>
        <taxon>NPAAA clade</taxon>
        <taxon>indigoferoid/millettioid clade</taxon>
        <taxon>Phaseoleae</taxon>
        <taxon>Mucuna</taxon>
    </lineage>
</organism>
<evidence type="ECO:0000256" key="1">
    <source>
        <dbReference type="ARBA" id="ARBA00004123"/>
    </source>
</evidence>
<dbReference type="Proteomes" id="UP000257109">
    <property type="component" value="Unassembled WGS sequence"/>
</dbReference>
<dbReference type="PANTHER" id="PTHR13129:SF4">
    <property type="entry name" value="DDB1- AND CUL4-ASSOCIATED FACTOR 1"/>
    <property type="match status" value="1"/>
</dbReference>
<feature type="non-terminal residue" evidence="4">
    <location>
        <position position="1"/>
    </location>
</feature>
<comment type="subcellular location">
    <subcellularLocation>
        <location evidence="1">Nucleus</location>
    </subcellularLocation>
</comment>
<evidence type="ECO:0000313" key="5">
    <source>
        <dbReference type="Proteomes" id="UP000257109"/>
    </source>
</evidence>
<dbReference type="OrthoDB" id="1420029at2759"/>
<dbReference type="InterPro" id="IPR033270">
    <property type="entry name" value="VPRBP/DCAF1"/>
</dbReference>
<comment type="caution">
    <text evidence="4">The sequence shown here is derived from an EMBL/GenBank/DDBJ whole genome shotgun (WGS) entry which is preliminary data.</text>
</comment>
<dbReference type="GO" id="GO:0005634">
    <property type="term" value="C:nucleus"/>
    <property type="evidence" value="ECO:0007669"/>
    <property type="project" value="UniProtKB-SubCell"/>
</dbReference>
<sequence>MASSVDSDGPVLRVVNNRIRALRMQLQVPTSQDNSVIWAVINELEKLYDVLPSVLAQELRQHSSNELQLEGTSTSQPHHHELIETNSGRASTSETAPMLLEEAVPSLVAPSSLVEQYPREEFPPLQIWWPSGRVPGFMADRFKPKTKDIGVLSISRRQLNGGEQGNLGEVIPYSPVTPLSQLSLLLHRLSPERQRSLGAPFNVTLRLPTREFNFMFDGVYENRRVQGDNSLALTQSGNSQWMERAMSLLTLIRSFVRGNSQWFLSSSSLCVILDRAWSFLRDQGWSEIHLPGIATFYTSGNFIAALLPNNQILLYDIQNCQLLSRFSDTSIGKPVYSQIHFHHSDSMLLWNGVLWDPRASVPVHRSNQITDFEGEGFHPAGNEVIVNSQVRDLRNLRLHPSVPSLQQTPITVRANIDQMHTVIVRRCMEGLMSALLHTRRVMNDPLATFRIADFSFLHYSTQTTNSIDGLLTMYNNDEFRERDVRDSTVRIYEIGDGRTSDEDEGSDGDSEDAIVVTSNRYHSLRELGDQEGEFVVDDA</sequence>
<dbReference type="GO" id="GO:0080008">
    <property type="term" value="C:Cul4-RING E3 ubiquitin ligase complex"/>
    <property type="evidence" value="ECO:0007669"/>
    <property type="project" value="TreeGrafter"/>
</dbReference>
<accession>A0A371ELV4</accession>
<dbReference type="PANTHER" id="PTHR13129">
    <property type="entry name" value="VPRBP PROTEIN-RELATED"/>
    <property type="match status" value="1"/>
</dbReference>
<evidence type="ECO:0000256" key="3">
    <source>
        <dbReference type="SAM" id="MobiDB-lite"/>
    </source>
</evidence>
<evidence type="ECO:0000256" key="2">
    <source>
        <dbReference type="ARBA" id="ARBA00023242"/>
    </source>
</evidence>
<dbReference type="Gene3D" id="2.130.10.10">
    <property type="entry name" value="YVTN repeat-like/Quinoprotein amine dehydrogenase"/>
    <property type="match status" value="1"/>
</dbReference>
<reference evidence="4" key="1">
    <citation type="submission" date="2018-05" db="EMBL/GenBank/DDBJ databases">
        <title>Draft genome of Mucuna pruriens seed.</title>
        <authorList>
            <person name="Nnadi N.E."/>
            <person name="Vos R."/>
            <person name="Hasami M.H."/>
            <person name="Devisetty U.K."/>
            <person name="Aguiy J.C."/>
        </authorList>
    </citation>
    <scope>NUCLEOTIDE SEQUENCE [LARGE SCALE GENOMIC DNA]</scope>
    <source>
        <strain evidence="4">JCA_2017</strain>
    </source>
</reference>
<name>A0A371ELV4_MUCPR</name>
<feature type="region of interest" description="Disordered" evidence="3">
    <location>
        <begin position="495"/>
        <end position="514"/>
    </location>
</feature>
<keyword evidence="5" id="KW-1185">Reference proteome</keyword>
<feature type="compositionally biased region" description="Acidic residues" evidence="3">
    <location>
        <begin position="501"/>
        <end position="512"/>
    </location>
</feature>
<proteinExistence type="predicted"/>
<keyword evidence="2" id="KW-0539">Nucleus</keyword>
<dbReference type="EMBL" id="QJKJ01013153">
    <property type="protein sequence ID" value="RDX67033.1"/>
    <property type="molecule type" value="Genomic_DNA"/>
</dbReference>
<dbReference type="STRING" id="157652.A0A371ELV4"/>